<feature type="domain" description="YodL-like" evidence="1">
    <location>
        <begin position="448"/>
        <end position="553"/>
    </location>
</feature>
<gene>
    <name evidence="2" type="ORF">GKE90_07680</name>
</gene>
<dbReference type="EMBL" id="WKPO01000008">
    <property type="protein sequence ID" value="MSB48581.1"/>
    <property type="molecule type" value="Genomic_DNA"/>
</dbReference>
<dbReference type="CDD" id="cd01029">
    <property type="entry name" value="TOPRIM_primases"/>
    <property type="match status" value="1"/>
</dbReference>
<dbReference type="SUPFAM" id="SSF57783">
    <property type="entry name" value="Zinc beta-ribbon"/>
    <property type="match status" value="1"/>
</dbReference>
<evidence type="ECO:0000313" key="2">
    <source>
        <dbReference type="EMBL" id="MSB48581.1"/>
    </source>
</evidence>
<reference evidence="2 3" key="1">
    <citation type="journal article" date="2019" name="Nat. Med.">
        <title>A library of human gut bacterial isolates paired with longitudinal multiomics data enables mechanistic microbiome research.</title>
        <authorList>
            <person name="Poyet M."/>
            <person name="Groussin M."/>
            <person name="Gibbons S.M."/>
            <person name="Avila-Pacheco J."/>
            <person name="Jiang X."/>
            <person name="Kearney S.M."/>
            <person name="Perrotta A.R."/>
            <person name="Berdy B."/>
            <person name="Zhao S."/>
            <person name="Lieberman T.D."/>
            <person name="Swanson P.K."/>
            <person name="Smith M."/>
            <person name="Roesemann S."/>
            <person name="Alexander J.E."/>
            <person name="Rich S.A."/>
            <person name="Livny J."/>
            <person name="Vlamakis H."/>
            <person name="Clish C."/>
            <person name="Bullock K."/>
            <person name="Deik A."/>
            <person name="Scott J."/>
            <person name="Pierce K.A."/>
            <person name="Xavier R.J."/>
            <person name="Alm E.J."/>
        </authorList>
    </citation>
    <scope>NUCLEOTIDE SEQUENCE [LARGE SCALE GENOMIC DNA]</scope>
    <source>
        <strain evidence="2 3">BIOML-A5</strain>
    </source>
</reference>
<dbReference type="AlphaFoldDB" id="A0A6I2RCM5"/>
<dbReference type="GO" id="GO:0006260">
    <property type="term" value="P:DNA replication"/>
    <property type="evidence" value="ECO:0007669"/>
    <property type="project" value="InterPro"/>
</dbReference>
<name>A0A6I2RCM5_FLAPL</name>
<dbReference type="RefSeq" id="WP_173017497.1">
    <property type="nucleotide sequence ID" value="NZ_CP095094.1"/>
</dbReference>
<dbReference type="InterPro" id="IPR036977">
    <property type="entry name" value="DNA_primase_Znf_CHC2"/>
</dbReference>
<dbReference type="Pfam" id="PF14191">
    <property type="entry name" value="YodL"/>
    <property type="match status" value="1"/>
</dbReference>
<organism evidence="2 3">
    <name type="scientific">Flavonifractor plautii</name>
    <name type="common">Fusobacterium plautii</name>
    <dbReference type="NCBI Taxonomy" id="292800"/>
    <lineage>
        <taxon>Bacteria</taxon>
        <taxon>Bacillati</taxon>
        <taxon>Bacillota</taxon>
        <taxon>Clostridia</taxon>
        <taxon>Eubacteriales</taxon>
        <taxon>Oscillospiraceae</taxon>
        <taxon>Flavonifractor</taxon>
    </lineage>
</organism>
<sequence length="737" mass="82684">MRYQKKHDFPFGILDVADILRLNIRRRLPDQVYADCPFCSDRRGKMNLNLEKDTWRCNYCGRGGGMLGLYAVLNGVDKSQAYHDICDVLAIDGFETNYPITPKEEVPEAKGAAAVSPQELNRTLSALLSMLSLTDAHRKHLHEARGLSDDQIEQFKLRSTPPPSLCRLLTERLIRAGYTVQGVPGFYLNDYGKWTVKFYRRTSGIIIPITGADGLICGMQVRLDNPIKDENDPPEKEGTKYLTLSSSGKPMGITSGSPLHFVGDPSSRVVYVTEGCLKADIAHALTGRTFAAVIGANNVAKLDGLFAFLKRNGTEVIIEAEDMDKFCNTAVDAGSAKIAALAKKHGLDCRRLTWNPNYKGIDDWLLALRQKKTMEREKPVMTFEEKYLNGLCAFSDVDVYVQQWHEQEDISATLPAFLGLTDQEYAAYVRSGTKLQNILNAQRRPQRFRIYQLALDDGKTCPFAFGGIKALQKAGYEQPPAADYHLVYEGSIFVPRRQTVEYILARILERFQDRLPADYPGHSIAPSDVLELYGEGRRQYFYRDTAEFVPVKFSPALVKKCSKPSAIDGERLLKELNELSGDVMVPRFHINSPTNSIPHLADVVIRREHGQDISWTVSFGGEQHEDAYISFVNALNKKLAAQADEFQHMEVLPKQNGYPSYKVCRCCGGHRLYHLEFRTDHAAPQLYDPVNAESPQISQDDVPYRVSGTYCLDCDSFCETRTVLGRLNPGCGDADND</sequence>
<protein>
    <submittedName>
        <fullName evidence="2">DNA primase</fullName>
    </submittedName>
</protein>
<proteinExistence type="predicted"/>
<dbReference type="GO" id="GO:0003677">
    <property type="term" value="F:DNA binding"/>
    <property type="evidence" value="ECO:0007669"/>
    <property type="project" value="InterPro"/>
</dbReference>
<dbReference type="Gene3D" id="3.90.580.10">
    <property type="entry name" value="Zinc finger, CHC2-type domain"/>
    <property type="match status" value="1"/>
</dbReference>
<dbReference type="InterPro" id="IPR034154">
    <property type="entry name" value="TOPRIM_DnaG/twinkle"/>
</dbReference>
<dbReference type="GO" id="GO:0008270">
    <property type="term" value="F:zinc ion binding"/>
    <property type="evidence" value="ECO:0007669"/>
    <property type="project" value="InterPro"/>
</dbReference>
<evidence type="ECO:0000313" key="3">
    <source>
        <dbReference type="Proteomes" id="UP000429811"/>
    </source>
</evidence>
<dbReference type="Proteomes" id="UP000429811">
    <property type="component" value="Unassembled WGS sequence"/>
</dbReference>
<evidence type="ECO:0000259" key="1">
    <source>
        <dbReference type="Pfam" id="PF14191"/>
    </source>
</evidence>
<comment type="caution">
    <text evidence="2">The sequence shown here is derived from an EMBL/GenBank/DDBJ whole genome shotgun (WGS) entry which is preliminary data.</text>
</comment>
<dbReference type="InterPro" id="IPR025923">
    <property type="entry name" value="YodL-like_dom"/>
</dbReference>
<accession>A0A6I2RCM5</accession>